<dbReference type="AlphaFoldDB" id="A0A2Z3HFG9"/>
<dbReference type="KEGG" id="gog:C1280_28490"/>
<protein>
    <submittedName>
        <fullName evidence="1">Uncharacterized protein</fullName>
    </submittedName>
</protein>
<accession>A0A2Z3HFG9</accession>
<organism evidence="1 2">
    <name type="scientific">Gemmata obscuriglobus</name>
    <dbReference type="NCBI Taxonomy" id="114"/>
    <lineage>
        <taxon>Bacteria</taxon>
        <taxon>Pseudomonadati</taxon>
        <taxon>Planctomycetota</taxon>
        <taxon>Planctomycetia</taxon>
        <taxon>Gemmatales</taxon>
        <taxon>Gemmataceae</taxon>
        <taxon>Gemmata</taxon>
    </lineage>
</organism>
<name>A0A2Z3HFG9_9BACT</name>
<dbReference type="EMBL" id="CP025958">
    <property type="protein sequence ID" value="AWM40534.1"/>
    <property type="molecule type" value="Genomic_DNA"/>
</dbReference>
<sequence>MARDLGVYRFEDIVEGPTGSWHVRDGAEDLFDRPLGSESAVRVFWSEPATALGLPLIASVYEYGFYHGVRWSGDQFRAVAAEVDRLEAYWIAAGLPPDTLADLRARAALVRQAVSAAEACGGWVVIT</sequence>
<evidence type="ECO:0000313" key="2">
    <source>
        <dbReference type="Proteomes" id="UP000245802"/>
    </source>
</evidence>
<gene>
    <name evidence="1" type="ORF">C1280_28490</name>
</gene>
<proteinExistence type="predicted"/>
<dbReference type="RefSeq" id="WP_010050579.1">
    <property type="nucleotide sequence ID" value="NZ_CP025958.1"/>
</dbReference>
<evidence type="ECO:0000313" key="1">
    <source>
        <dbReference type="EMBL" id="AWM40534.1"/>
    </source>
</evidence>
<keyword evidence="2" id="KW-1185">Reference proteome</keyword>
<reference evidence="1 2" key="1">
    <citation type="submission" date="2018-01" db="EMBL/GenBank/DDBJ databases">
        <title>G. obscuriglobus.</title>
        <authorList>
            <person name="Franke J."/>
            <person name="Blomberg W."/>
            <person name="Selmecki A."/>
        </authorList>
    </citation>
    <scope>NUCLEOTIDE SEQUENCE [LARGE SCALE GENOMIC DNA]</scope>
    <source>
        <strain evidence="1 2">DSM 5831</strain>
    </source>
</reference>
<dbReference type="Proteomes" id="UP000245802">
    <property type="component" value="Chromosome"/>
</dbReference>